<evidence type="ECO:0000313" key="5">
    <source>
        <dbReference type="Proteomes" id="UP000292282"/>
    </source>
</evidence>
<accession>A0A4Q9LLS2</accession>
<evidence type="ECO:0000313" key="3">
    <source>
        <dbReference type="EMBL" id="TBU06778.1"/>
    </source>
</evidence>
<reference evidence="5 6" key="1">
    <citation type="submission" date="2017-12" db="EMBL/GenBank/DDBJ databases">
        <authorList>
            <person name="Pombert J.-F."/>
            <person name="Haag K.L."/>
            <person name="Ebert D."/>
        </authorList>
    </citation>
    <scope>NUCLEOTIDE SEQUENCE [LARGE SCALE GENOMIC DNA]</scope>
    <source>
        <strain evidence="2">FI-OER-3-3</strain>
        <strain evidence="4">IL-G-3</strain>
    </source>
</reference>
<dbReference type="EMBL" id="PITJ01001849">
    <property type="protein sequence ID" value="TBT98217.1"/>
    <property type="molecule type" value="Genomic_DNA"/>
</dbReference>
<dbReference type="EMBL" id="PITK01002509">
    <property type="protein sequence ID" value="TBU06778.1"/>
    <property type="molecule type" value="Genomic_DNA"/>
</dbReference>
<dbReference type="Proteomes" id="UP000292282">
    <property type="component" value="Unassembled WGS sequence"/>
</dbReference>
<dbReference type="Proteomes" id="UP000292362">
    <property type="component" value="Unassembled WGS sequence"/>
</dbReference>
<dbReference type="VEuPathDB" id="MicrosporidiaDB:CWI38_2509p0020"/>
<evidence type="ECO:0000313" key="6">
    <source>
        <dbReference type="Proteomes" id="UP000292362"/>
    </source>
</evidence>
<feature type="compositionally biased region" description="Polar residues" evidence="1">
    <location>
        <begin position="47"/>
        <end position="59"/>
    </location>
</feature>
<feature type="region of interest" description="Disordered" evidence="1">
    <location>
        <begin position="30"/>
        <end position="64"/>
    </location>
</feature>
<proteinExistence type="predicted"/>
<name>A0A4Q9LLS2_9MICR</name>
<evidence type="ECO:0000313" key="2">
    <source>
        <dbReference type="EMBL" id="TBT98217.1"/>
    </source>
</evidence>
<evidence type="ECO:0000313" key="4">
    <source>
        <dbReference type="EMBL" id="TBU08100.1"/>
    </source>
</evidence>
<evidence type="ECO:0000256" key="1">
    <source>
        <dbReference type="SAM" id="MobiDB-lite"/>
    </source>
</evidence>
<protein>
    <submittedName>
        <fullName evidence="4">Uncharacterized protein</fullName>
    </submittedName>
</protein>
<sequence length="84" mass="9883">MNYFFIFGFFQYLIGSIDSNTKENVEQIKDDNQGSKNEGDRAHGFEQENNSNRQNTDFDQNQRKLSEEEKELYFTLNVIAPTSF</sequence>
<organism evidence="4 5">
    <name type="scientific">Hamiltosporidium tvaerminnensis</name>
    <dbReference type="NCBI Taxonomy" id="1176355"/>
    <lineage>
        <taxon>Eukaryota</taxon>
        <taxon>Fungi</taxon>
        <taxon>Fungi incertae sedis</taxon>
        <taxon>Microsporidia</taxon>
        <taxon>Dubosqiidae</taxon>
        <taxon>Hamiltosporidium</taxon>
    </lineage>
</organism>
<dbReference type="AlphaFoldDB" id="A0A4Q9LLS2"/>
<dbReference type="VEuPathDB" id="MicrosporidiaDB:CWI38_2306p0020"/>
<gene>
    <name evidence="2" type="ORF">CWI37_1849p0010</name>
    <name evidence="4" type="ORF">CWI38_2306p0020</name>
    <name evidence="3" type="ORF">CWI38_2509p0020</name>
</gene>
<keyword evidence="5" id="KW-1185">Reference proteome</keyword>
<dbReference type="EMBL" id="PITK01002306">
    <property type="protein sequence ID" value="TBU08100.1"/>
    <property type="molecule type" value="Genomic_DNA"/>
</dbReference>
<feature type="compositionally biased region" description="Basic and acidic residues" evidence="1">
    <location>
        <begin position="30"/>
        <end position="46"/>
    </location>
</feature>
<dbReference type="VEuPathDB" id="MicrosporidiaDB:CWI37_1849p0010"/>
<comment type="caution">
    <text evidence="4">The sequence shown here is derived from an EMBL/GenBank/DDBJ whole genome shotgun (WGS) entry which is preliminary data.</text>
</comment>